<dbReference type="AlphaFoldDB" id="T0HTX1"/>
<feature type="compositionally biased region" description="Basic residues" evidence="1">
    <location>
        <begin position="101"/>
        <end position="113"/>
    </location>
</feature>
<dbReference type="Proteomes" id="UP000015531">
    <property type="component" value="Unassembled WGS sequence"/>
</dbReference>
<proteinExistence type="predicted"/>
<evidence type="ECO:0000313" key="3">
    <source>
        <dbReference type="Proteomes" id="UP000015531"/>
    </source>
</evidence>
<keyword evidence="3" id="KW-1185">Reference proteome</keyword>
<dbReference type="EMBL" id="ATDP01000075">
    <property type="protein sequence ID" value="EQB16572.1"/>
    <property type="molecule type" value="Genomic_DNA"/>
</dbReference>
<reference evidence="2 3" key="1">
    <citation type="journal article" date="2013" name="Genome Announc.">
        <title>Draft Genome Sequence of Sphingobium lactosutens Strain DS20T, Isolated from a Hexachlorocyclohexane Dumpsite.</title>
        <authorList>
            <person name="Kumar R."/>
            <person name="Dwivedi V."/>
            <person name="Negi V."/>
            <person name="Khurana J.P."/>
            <person name="Lal R."/>
        </authorList>
    </citation>
    <scope>NUCLEOTIDE SEQUENCE [LARGE SCALE GENOMIC DNA]</scope>
    <source>
        <strain evidence="2 3">DS20</strain>
    </source>
</reference>
<protein>
    <submittedName>
        <fullName evidence="2">Uncharacterized protein</fullName>
    </submittedName>
</protein>
<organism evidence="2 3">
    <name type="scientific">Sphingobium lactosutens DS20</name>
    <dbReference type="NCBI Taxonomy" id="1331060"/>
    <lineage>
        <taxon>Bacteria</taxon>
        <taxon>Pseudomonadati</taxon>
        <taxon>Pseudomonadota</taxon>
        <taxon>Alphaproteobacteria</taxon>
        <taxon>Sphingomonadales</taxon>
        <taxon>Sphingomonadaceae</taxon>
        <taxon>Sphingobium</taxon>
    </lineage>
</organism>
<feature type="region of interest" description="Disordered" evidence="1">
    <location>
        <begin position="95"/>
        <end position="130"/>
    </location>
</feature>
<gene>
    <name evidence="2" type="ORF">RLDS_07070</name>
</gene>
<feature type="compositionally biased region" description="Basic residues" evidence="1">
    <location>
        <begin position="121"/>
        <end position="130"/>
    </location>
</feature>
<accession>T0HTX1</accession>
<comment type="caution">
    <text evidence="2">The sequence shown here is derived from an EMBL/GenBank/DDBJ whole genome shotgun (WGS) entry which is preliminary data.</text>
</comment>
<evidence type="ECO:0000256" key="1">
    <source>
        <dbReference type="SAM" id="MobiDB-lite"/>
    </source>
</evidence>
<sequence length="130" mass="15114">MRRLRLDTTAYGEVKPAVDDVQEHTLPAHAEQRSGRDDRWTIRRSALSRQLVLDAQEIFTRRLQRPVSENEARNMLGNLADYVWMLVQWEVSAADPTAHEQKKKQPARPRGRPQKSDPIKRKPSRRVPPT</sequence>
<name>T0HTX1_9SPHN</name>
<evidence type="ECO:0000313" key="2">
    <source>
        <dbReference type="EMBL" id="EQB16572.1"/>
    </source>
</evidence>